<name>A0AC61L6Y4_9EURY</name>
<evidence type="ECO:0000313" key="2">
    <source>
        <dbReference type="Proteomes" id="UP000248329"/>
    </source>
</evidence>
<dbReference type="EMBL" id="PQXF01000001">
    <property type="protein sequence ID" value="PXF62125.1"/>
    <property type="molecule type" value="Genomic_DNA"/>
</dbReference>
<proteinExistence type="predicted"/>
<protein>
    <submittedName>
        <fullName evidence="1">Uncharacterized protein</fullName>
    </submittedName>
</protein>
<evidence type="ECO:0000313" key="1">
    <source>
        <dbReference type="EMBL" id="PXF62125.1"/>
    </source>
</evidence>
<accession>A0AC61L6Y4</accession>
<reference evidence="1" key="1">
    <citation type="submission" date="2018-01" db="EMBL/GenBank/DDBJ databases">
        <authorList>
            <person name="Krukenberg V."/>
        </authorList>
    </citation>
    <scope>NUCLEOTIDE SEQUENCE</scope>
    <source>
        <strain evidence="1">E20ANME2</strain>
    </source>
</reference>
<dbReference type="Proteomes" id="UP000248329">
    <property type="component" value="Unassembled WGS sequence"/>
</dbReference>
<organism evidence="1 2">
    <name type="scientific">Candidatus Methanogaster sp</name>
    <dbReference type="NCBI Taxonomy" id="3386292"/>
    <lineage>
        <taxon>Archaea</taxon>
        <taxon>Methanobacteriati</taxon>
        <taxon>Methanobacteriota</taxon>
        <taxon>Stenosarchaea group</taxon>
        <taxon>Methanomicrobia</taxon>
        <taxon>Methanosarcinales</taxon>
        <taxon>ANME-2 cluster</taxon>
        <taxon>Candidatus Methanogasteraceae</taxon>
        <taxon>Candidatus Methanogaster</taxon>
    </lineage>
</organism>
<sequence length="757" mass="83535">MEMRSMMCIYKKRLRSTETPYTTAIRMILVFMVLGTAFCAEANPSASGRSENVMITEIYYDTYLKGDTDGEFIRIHNPTEDPIEIGGWQITDFEDALTFPALAGMGAGDCLYLAYNATAFYDETLMRADFEYGVDSDSTPNMAKTSGTIKLSNDGDEVILKDEKGEIVDVVIYGSSDPDAVDGWTGAPVEDVREGVILERDRDETTGRYKDTDSAEDWDDFRVYVVGQSHFSYEIFGFDGNVTVFTSPDSSFTAIADAIDNASESICLNLYQFHNFYLMDHIIAAIERGVEVKILLEGGPVNGIADEEKYIASKTVTAGGEVRFMISDGDRRIQDRYAFNHAKYAIMDDETTIVTTENWKNTGIPINNTFGNRGWGIIINNPDTAEYWSSTFSEDWNPASKDSFPFTPDDPIYGNKYGSPPPDFVPDRTILTGNYTSPFNSEIVSGKFNVSPVLSPDTSLLETRSIIGMIKGADDSVYVEQLYIRNWGTPADPKPNPFLEATINAARRGCEVKILLDSTYGVKNEEMGEYLNGIAASENLNLEAKLIDNVGMGLNKTHTKGVIVDHSQVLISSINWNENSAKNNREAGLIIENEDVAEFYTDVFFYDWWNGAFHPRASFTYTPDHPIVDQNITFDASSSTDPDGMIVEYNWDDGCENTTTASRPVVTRTYSIPGSYTVTLTVTGDDGTTDTTSKIITVEGICGDLNHDGTITMTDAAIALLMVVGAIPDTREADVNGDSRVTSLDVLMILQGVSGYA</sequence>
<gene>
    <name evidence="1" type="ORF">C4B59_00485</name>
</gene>
<comment type="caution">
    <text evidence="1">The sequence shown here is derived from an EMBL/GenBank/DDBJ whole genome shotgun (WGS) entry which is preliminary data.</text>
</comment>